<comment type="caution">
    <text evidence="2">The sequence shown here is derived from an EMBL/GenBank/DDBJ whole genome shotgun (WGS) entry which is preliminary data.</text>
</comment>
<feature type="region of interest" description="Disordered" evidence="1">
    <location>
        <begin position="17"/>
        <end position="45"/>
    </location>
</feature>
<gene>
    <name evidence="2" type="ORF">PVL29_015668</name>
</gene>
<dbReference type="PANTHER" id="PTHR16128:SF8">
    <property type="entry name" value="EXPRESSED PROTEIN"/>
    <property type="match status" value="1"/>
</dbReference>
<dbReference type="EMBL" id="JARBHA010000012">
    <property type="protein sequence ID" value="KAJ9686903.1"/>
    <property type="molecule type" value="Genomic_DNA"/>
</dbReference>
<organism evidence="2 3">
    <name type="scientific">Vitis rotundifolia</name>
    <name type="common">Muscadine grape</name>
    <dbReference type="NCBI Taxonomy" id="103349"/>
    <lineage>
        <taxon>Eukaryota</taxon>
        <taxon>Viridiplantae</taxon>
        <taxon>Streptophyta</taxon>
        <taxon>Embryophyta</taxon>
        <taxon>Tracheophyta</taxon>
        <taxon>Spermatophyta</taxon>
        <taxon>Magnoliopsida</taxon>
        <taxon>eudicotyledons</taxon>
        <taxon>Gunneridae</taxon>
        <taxon>Pentapetalae</taxon>
        <taxon>rosids</taxon>
        <taxon>Vitales</taxon>
        <taxon>Vitaceae</taxon>
        <taxon>Viteae</taxon>
        <taxon>Vitis</taxon>
    </lineage>
</organism>
<keyword evidence="3" id="KW-1185">Reference proteome</keyword>
<dbReference type="PANTHER" id="PTHR16128">
    <property type="entry name" value="FAD/NAD(P)-BINDING OXIDOREDUCTASE FAMILY PROTEIN"/>
    <property type="match status" value="1"/>
</dbReference>
<proteinExistence type="predicted"/>
<protein>
    <submittedName>
        <fullName evidence="2">Uncharacterized protein</fullName>
    </submittedName>
</protein>
<evidence type="ECO:0000313" key="3">
    <source>
        <dbReference type="Proteomes" id="UP001168098"/>
    </source>
</evidence>
<accession>A0AA39DJ89</accession>
<name>A0AA39DJ89_VITRO</name>
<evidence type="ECO:0000313" key="2">
    <source>
        <dbReference type="EMBL" id="KAJ9686903.1"/>
    </source>
</evidence>
<dbReference type="AlphaFoldDB" id="A0AA39DJ89"/>
<sequence length="245" mass="27161">MATFFTTLPKTLTLTLVSSSQSKPNPKKASPMQGQKPTPQKPRKKIGVRSMVFDTGVHGLGERMGTRMIDPQPLIFDHATQFFIWQGVIGELEVGGQFVHLPFLLPRYICVNGMHLLTNSIFSIWTILAAFEDSLPIAFEGDFKLLHSLSSGPYCQTFLNTTTFGKRNKVPQENIPTITLWGATLSTNTPGIPCIFYPHGRVGICDDWLMGSILEAVSLNNIALANHGELVTTHPIRNHPQRMFG</sequence>
<dbReference type="Proteomes" id="UP001168098">
    <property type="component" value="Unassembled WGS sequence"/>
</dbReference>
<evidence type="ECO:0000256" key="1">
    <source>
        <dbReference type="SAM" id="MobiDB-lite"/>
    </source>
</evidence>
<reference evidence="2 3" key="1">
    <citation type="journal article" date="2023" name="BMC Biotechnol.">
        <title>Vitis rotundifolia cv Carlos genome sequencing.</title>
        <authorList>
            <person name="Huff M."/>
            <person name="Hulse-Kemp A."/>
            <person name="Scheffler B."/>
            <person name="Youngblood R."/>
            <person name="Simpson S."/>
            <person name="Babiker E."/>
            <person name="Staton M."/>
        </authorList>
    </citation>
    <scope>NUCLEOTIDE SEQUENCE [LARGE SCALE GENOMIC DNA]</scope>
    <source>
        <tissue evidence="2">Leaf</tissue>
    </source>
</reference>